<evidence type="ECO:0000313" key="9">
    <source>
        <dbReference type="Proteomes" id="UP001234989"/>
    </source>
</evidence>
<keyword evidence="6" id="KW-0695">RNA-directed DNA polymerase</keyword>
<keyword evidence="5" id="KW-0378">Hydrolase</keyword>
<evidence type="ECO:0000256" key="1">
    <source>
        <dbReference type="ARBA" id="ARBA00022679"/>
    </source>
</evidence>
<keyword evidence="4" id="KW-0255">Endonuclease</keyword>
<evidence type="ECO:0000259" key="7">
    <source>
        <dbReference type="Pfam" id="PF17917"/>
    </source>
</evidence>
<dbReference type="PANTHER" id="PTHR37984">
    <property type="entry name" value="PROTEIN CBG26694"/>
    <property type="match status" value="1"/>
</dbReference>
<sequence length="308" mass="35416">VSDVDSETPALESVPIVKKFLKVFPYDLPSIPPRSEDDHINHLRIVLHVLKDQQLFAKFSECEFWLRFVAFVVRIISGKGIEVDPKKMDVVKSWPRPLSPSDIRSFLGLAGYYRRIGLACVLMQNGKVIAYASRQLKIYEKNYPTHDLELAAIVFDLKIWRHYLNGVHVDVLNDHKSLQYVFNQKNLNLRQRRWLQLLNNYGMSVLYHPRKVDVVVDALSRLSMRSVAHIEDDKKELVRDVHRLARLRVQLVESTKGGVMFHNGIESSFVVDVKAKKGIDPTLVELKEAVLKKSVEDFSQGGDGVLRY</sequence>
<feature type="non-terminal residue" evidence="8">
    <location>
        <position position="1"/>
    </location>
</feature>
<dbReference type="InterPro" id="IPR041373">
    <property type="entry name" value="RT_RNaseH"/>
</dbReference>
<keyword evidence="9" id="KW-1185">Reference proteome</keyword>
<protein>
    <recommendedName>
        <fullName evidence="7">Reverse transcriptase RNase H-like domain-containing protein</fullName>
    </recommendedName>
</protein>
<dbReference type="Proteomes" id="UP001234989">
    <property type="component" value="Chromosome 11"/>
</dbReference>
<dbReference type="Pfam" id="PF17917">
    <property type="entry name" value="RT_RNaseH"/>
    <property type="match status" value="1"/>
</dbReference>
<dbReference type="EMBL" id="CP133622">
    <property type="protein sequence ID" value="WMV54863.1"/>
    <property type="molecule type" value="Genomic_DNA"/>
</dbReference>
<dbReference type="GO" id="GO:0016787">
    <property type="term" value="F:hydrolase activity"/>
    <property type="evidence" value="ECO:0007669"/>
    <property type="project" value="UniProtKB-KW"/>
</dbReference>
<name>A0AAF0UXL5_SOLVR</name>
<keyword evidence="2" id="KW-0548">Nucleotidyltransferase</keyword>
<dbReference type="SUPFAM" id="SSF56672">
    <property type="entry name" value="DNA/RNA polymerases"/>
    <property type="match status" value="1"/>
</dbReference>
<dbReference type="AlphaFoldDB" id="A0AAF0UXL5"/>
<proteinExistence type="predicted"/>
<keyword evidence="1" id="KW-0808">Transferase</keyword>
<dbReference type="Gene3D" id="3.30.70.270">
    <property type="match status" value="2"/>
</dbReference>
<dbReference type="InterPro" id="IPR043128">
    <property type="entry name" value="Rev_trsase/Diguanyl_cyclase"/>
</dbReference>
<evidence type="ECO:0000256" key="2">
    <source>
        <dbReference type="ARBA" id="ARBA00022695"/>
    </source>
</evidence>
<accession>A0AAF0UXL5</accession>
<gene>
    <name evidence="8" type="ORF">MTR67_048248</name>
</gene>
<evidence type="ECO:0000313" key="8">
    <source>
        <dbReference type="EMBL" id="WMV54863.1"/>
    </source>
</evidence>
<feature type="domain" description="Reverse transcriptase RNase H-like" evidence="7">
    <location>
        <begin position="116"/>
        <end position="201"/>
    </location>
</feature>
<keyword evidence="3" id="KW-0540">Nuclease</keyword>
<dbReference type="PANTHER" id="PTHR37984:SF5">
    <property type="entry name" value="PROTEIN NYNRIN-LIKE"/>
    <property type="match status" value="1"/>
</dbReference>
<reference evidence="8" key="1">
    <citation type="submission" date="2023-08" db="EMBL/GenBank/DDBJ databases">
        <title>A de novo genome assembly of Solanum verrucosum Schlechtendal, a Mexican diploid species geographically isolated from the other diploid A-genome species in potato relatives.</title>
        <authorList>
            <person name="Hosaka K."/>
        </authorList>
    </citation>
    <scope>NUCLEOTIDE SEQUENCE</scope>
    <source>
        <tissue evidence="8">Young leaves</tissue>
    </source>
</reference>
<dbReference type="InterPro" id="IPR043502">
    <property type="entry name" value="DNA/RNA_pol_sf"/>
</dbReference>
<evidence type="ECO:0000256" key="5">
    <source>
        <dbReference type="ARBA" id="ARBA00022801"/>
    </source>
</evidence>
<evidence type="ECO:0000256" key="3">
    <source>
        <dbReference type="ARBA" id="ARBA00022722"/>
    </source>
</evidence>
<evidence type="ECO:0000256" key="4">
    <source>
        <dbReference type="ARBA" id="ARBA00022759"/>
    </source>
</evidence>
<dbReference type="GO" id="GO:0004519">
    <property type="term" value="F:endonuclease activity"/>
    <property type="evidence" value="ECO:0007669"/>
    <property type="project" value="UniProtKB-KW"/>
</dbReference>
<dbReference type="GO" id="GO:0003964">
    <property type="term" value="F:RNA-directed DNA polymerase activity"/>
    <property type="evidence" value="ECO:0007669"/>
    <property type="project" value="UniProtKB-KW"/>
</dbReference>
<evidence type="ECO:0000256" key="6">
    <source>
        <dbReference type="ARBA" id="ARBA00022918"/>
    </source>
</evidence>
<organism evidence="8 9">
    <name type="scientific">Solanum verrucosum</name>
    <dbReference type="NCBI Taxonomy" id="315347"/>
    <lineage>
        <taxon>Eukaryota</taxon>
        <taxon>Viridiplantae</taxon>
        <taxon>Streptophyta</taxon>
        <taxon>Embryophyta</taxon>
        <taxon>Tracheophyta</taxon>
        <taxon>Spermatophyta</taxon>
        <taxon>Magnoliopsida</taxon>
        <taxon>eudicotyledons</taxon>
        <taxon>Gunneridae</taxon>
        <taxon>Pentapetalae</taxon>
        <taxon>asterids</taxon>
        <taxon>lamiids</taxon>
        <taxon>Solanales</taxon>
        <taxon>Solanaceae</taxon>
        <taxon>Solanoideae</taxon>
        <taxon>Solaneae</taxon>
        <taxon>Solanum</taxon>
    </lineage>
</organism>
<dbReference type="CDD" id="cd09274">
    <property type="entry name" value="RNase_HI_RT_Ty3"/>
    <property type="match status" value="1"/>
</dbReference>
<dbReference type="InterPro" id="IPR050951">
    <property type="entry name" value="Retrovirus_Pol_polyprotein"/>
</dbReference>